<dbReference type="AlphaFoldDB" id="A0AA38U545"/>
<keyword evidence="3" id="KW-0863">Zinc-finger</keyword>
<proteinExistence type="predicted"/>
<comment type="subcellular location">
    <subcellularLocation>
        <location evidence="1">Nucleus</location>
    </subcellularLocation>
</comment>
<dbReference type="PANTHER" id="PTHR46481:SF10">
    <property type="entry name" value="ZINC FINGER BED DOMAIN-CONTAINING PROTEIN 39"/>
    <property type="match status" value="1"/>
</dbReference>
<keyword evidence="5" id="KW-0539">Nucleus</keyword>
<dbReference type="EMBL" id="MU806973">
    <property type="protein sequence ID" value="KAJ3832396.1"/>
    <property type="molecule type" value="Genomic_DNA"/>
</dbReference>
<evidence type="ECO:0000256" key="2">
    <source>
        <dbReference type="ARBA" id="ARBA00022723"/>
    </source>
</evidence>
<gene>
    <name evidence="6" type="ORF">F5878DRAFT_499593</name>
</gene>
<evidence type="ECO:0000313" key="7">
    <source>
        <dbReference type="Proteomes" id="UP001163846"/>
    </source>
</evidence>
<evidence type="ECO:0000256" key="3">
    <source>
        <dbReference type="ARBA" id="ARBA00022771"/>
    </source>
</evidence>
<feature type="non-terminal residue" evidence="6">
    <location>
        <position position="1"/>
    </location>
</feature>
<accession>A0AA38U545</accession>
<keyword evidence="7" id="KW-1185">Reference proteome</keyword>
<sequence>VYAFFEAEPEIEFENNGVTPKYLIYTCSLCAIKIKQGCKTADKGSTGNLSTHGKKCWGEEAFNAAKDSTLAKARQAVKTFGKKGQGRLTLALKTTKGWAKLNSTRPPEKETIRSVHLLLPFSLSSVEQICSVVTARWVAENARPFRVVQDRSYRWLQKEGRPNHYVPSEKTVARDLKKLYGKVRERLAEELQINYAHHWTQNCEYKLALALDCWTSPNHHAYMSIIV</sequence>
<reference evidence="6" key="1">
    <citation type="submission" date="2022-08" db="EMBL/GenBank/DDBJ databases">
        <authorList>
            <consortium name="DOE Joint Genome Institute"/>
            <person name="Min B."/>
            <person name="Riley R."/>
            <person name="Sierra-Patev S."/>
            <person name="Naranjo-Ortiz M."/>
            <person name="Looney B."/>
            <person name="Konkel Z."/>
            <person name="Slot J.C."/>
            <person name="Sakamoto Y."/>
            <person name="Steenwyk J.L."/>
            <person name="Rokas A."/>
            <person name="Carro J."/>
            <person name="Camarero S."/>
            <person name="Ferreira P."/>
            <person name="Molpeceres G."/>
            <person name="Ruiz-Duenas F.J."/>
            <person name="Serrano A."/>
            <person name="Henrissat B."/>
            <person name="Drula E."/>
            <person name="Hughes K.W."/>
            <person name="Mata J.L."/>
            <person name="Ishikawa N.K."/>
            <person name="Vargas-Isla R."/>
            <person name="Ushijima S."/>
            <person name="Smith C.A."/>
            <person name="Ahrendt S."/>
            <person name="Andreopoulos W."/>
            <person name="He G."/>
            <person name="Labutti K."/>
            <person name="Lipzen A."/>
            <person name="Ng V."/>
            <person name="Sandor L."/>
            <person name="Barry K."/>
            <person name="Martinez A.T."/>
            <person name="Xiao Y."/>
            <person name="Gibbons J.G."/>
            <person name="Terashima K."/>
            <person name="Hibbett D.S."/>
            <person name="Grigoriev I.V."/>
        </authorList>
    </citation>
    <scope>NUCLEOTIDE SEQUENCE</scope>
    <source>
        <strain evidence="6">TFB9207</strain>
    </source>
</reference>
<dbReference type="GO" id="GO:0005634">
    <property type="term" value="C:nucleus"/>
    <property type="evidence" value="ECO:0007669"/>
    <property type="project" value="UniProtKB-SubCell"/>
</dbReference>
<keyword evidence="4" id="KW-0862">Zinc</keyword>
<evidence type="ECO:0000256" key="5">
    <source>
        <dbReference type="ARBA" id="ARBA00023242"/>
    </source>
</evidence>
<dbReference type="InterPro" id="IPR052035">
    <property type="entry name" value="ZnF_BED_domain_contain"/>
</dbReference>
<dbReference type="Proteomes" id="UP001163846">
    <property type="component" value="Unassembled WGS sequence"/>
</dbReference>
<name>A0AA38U545_9AGAR</name>
<organism evidence="6 7">
    <name type="scientific">Lentinula raphanica</name>
    <dbReference type="NCBI Taxonomy" id="153919"/>
    <lineage>
        <taxon>Eukaryota</taxon>
        <taxon>Fungi</taxon>
        <taxon>Dikarya</taxon>
        <taxon>Basidiomycota</taxon>
        <taxon>Agaricomycotina</taxon>
        <taxon>Agaricomycetes</taxon>
        <taxon>Agaricomycetidae</taxon>
        <taxon>Agaricales</taxon>
        <taxon>Marasmiineae</taxon>
        <taxon>Omphalotaceae</taxon>
        <taxon>Lentinula</taxon>
    </lineage>
</organism>
<feature type="non-terminal residue" evidence="6">
    <location>
        <position position="227"/>
    </location>
</feature>
<evidence type="ECO:0000256" key="1">
    <source>
        <dbReference type="ARBA" id="ARBA00004123"/>
    </source>
</evidence>
<dbReference type="PANTHER" id="PTHR46481">
    <property type="entry name" value="ZINC FINGER BED DOMAIN-CONTAINING PROTEIN 4"/>
    <property type="match status" value="1"/>
</dbReference>
<keyword evidence="2" id="KW-0479">Metal-binding</keyword>
<dbReference type="SUPFAM" id="SSF140996">
    <property type="entry name" value="Hermes dimerisation domain"/>
    <property type="match status" value="1"/>
</dbReference>
<protein>
    <submittedName>
        <fullName evidence="6">Uncharacterized protein</fullName>
    </submittedName>
</protein>
<dbReference type="GO" id="GO:0008270">
    <property type="term" value="F:zinc ion binding"/>
    <property type="evidence" value="ECO:0007669"/>
    <property type="project" value="UniProtKB-KW"/>
</dbReference>
<evidence type="ECO:0000313" key="6">
    <source>
        <dbReference type="EMBL" id="KAJ3832396.1"/>
    </source>
</evidence>
<evidence type="ECO:0000256" key="4">
    <source>
        <dbReference type="ARBA" id="ARBA00022833"/>
    </source>
</evidence>
<comment type="caution">
    <text evidence="6">The sequence shown here is derived from an EMBL/GenBank/DDBJ whole genome shotgun (WGS) entry which is preliminary data.</text>
</comment>